<reference evidence="2 3" key="1">
    <citation type="submission" date="2016-03" db="EMBL/GenBank/DDBJ databases">
        <title>Trachymyrmex septentrionalis WGS genome.</title>
        <authorList>
            <person name="Nygaard S."/>
            <person name="Hu H."/>
            <person name="Boomsma J."/>
            <person name="Zhang G."/>
        </authorList>
    </citation>
    <scope>NUCLEOTIDE SEQUENCE [LARGE SCALE GENOMIC DNA]</scope>
    <source>
        <strain evidence="2">Tsep2-gDNA-1</strain>
        <tissue evidence="2">Whole body</tissue>
    </source>
</reference>
<keyword evidence="3" id="KW-1185">Reference proteome</keyword>
<name>A0A195EQK7_9HYME</name>
<dbReference type="EMBL" id="KQ982021">
    <property type="protein sequence ID" value="KYN30498.1"/>
    <property type="molecule type" value="Genomic_DNA"/>
</dbReference>
<feature type="compositionally biased region" description="Basic and acidic residues" evidence="1">
    <location>
        <begin position="68"/>
        <end position="90"/>
    </location>
</feature>
<gene>
    <name evidence="2" type="ORF">ALC56_15194</name>
</gene>
<protein>
    <submittedName>
        <fullName evidence="2">Uncharacterized protein</fullName>
    </submittedName>
</protein>
<feature type="region of interest" description="Disordered" evidence="1">
    <location>
        <begin position="60"/>
        <end position="93"/>
    </location>
</feature>
<dbReference type="Proteomes" id="UP000078541">
    <property type="component" value="Unassembled WGS sequence"/>
</dbReference>
<accession>A0A195EQK7</accession>
<sequence>MHARYVRRVYYVHTSATATRRSGVTIVSTDGRTPQCGRTLRGSDLQELTCARRRRRRRVNLDSVESAPAERRRRVDQERRPGETRPERESIPLAARAKTWRARILRITMPRNSGARGLIISRMCQ</sequence>
<evidence type="ECO:0000313" key="2">
    <source>
        <dbReference type="EMBL" id="KYN30498.1"/>
    </source>
</evidence>
<evidence type="ECO:0000256" key="1">
    <source>
        <dbReference type="SAM" id="MobiDB-lite"/>
    </source>
</evidence>
<organism evidence="2 3">
    <name type="scientific">Trachymyrmex septentrionalis</name>
    <dbReference type="NCBI Taxonomy" id="34720"/>
    <lineage>
        <taxon>Eukaryota</taxon>
        <taxon>Metazoa</taxon>
        <taxon>Ecdysozoa</taxon>
        <taxon>Arthropoda</taxon>
        <taxon>Hexapoda</taxon>
        <taxon>Insecta</taxon>
        <taxon>Pterygota</taxon>
        <taxon>Neoptera</taxon>
        <taxon>Endopterygota</taxon>
        <taxon>Hymenoptera</taxon>
        <taxon>Apocrita</taxon>
        <taxon>Aculeata</taxon>
        <taxon>Formicoidea</taxon>
        <taxon>Formicidae</taxon>
        <taxon>Myrmicinae</taxon>
        <taxon>Trachymyrmex</taxon>
    </lineage>
</organism>
<evidence type="ECO:0000313" key="3">
    <source>
        <dbReference type="Proteomes" id="UP000078541"/>
    </source>
</evidence>
<proteinExistence type="predicted"/>
<dbReference type="AlphaFoldDB" id="A0A195EQK7"/>